<proteinExistence type="predicted"/>
<evidence type="ECO:0000313" key="2">
    <source>
        <dbReference type="EMBL" id="NYJ33688.1"/>
    </source>
</evidence>
<evidence type="ECO:0000313" key="3">
    <source>
        <dbReference type="Proteomes" id="UP000572051"/>
    </source>
</evidence>
<reference evidence="2 3" key="1">
    <citation type="submission" date="2020-07" db="EMBL/GenBank/DDBJ databases">
        <title>Sequencing the genomes of 1000 actinobacteria strains.</title>
        <authorList>
            <person name="Klenk H.-P."/>
        </authorList>
    </citation>
    <scope>NUCLEOTIDE SEQUENCE [LARGE SCALE GENOMIC DNA]</scope>
    <source>
        <strain evidence="2 3">DSM 44442</strain>
    </source>
</reference>
<gene>
    <name evidence="2" type="ORF">HNR10_001569</name>
</gene>
<dbReference type="AlphaFoldDB" id="A0A7Z0ELW4"/>
<organism evidence="2 3">
    <name type="scientific">Nocardiopsis aegyptia</name>
    <dbReference type="NCBI Taxonomy" id="220378"/>
    <lineage>
        <taxon>Bacteria</taxon>
        <taxon>Bacillati</taxon>
        <taxon>Actinomycetota</taxon>
        <taxon>Actinomycetes</taxon>
        <taxon>Streptosporangiales</taxon>
        <taxon>Nocardiopsidaceae</taxon>
        <taxon>Nocardiopsis</taxon>
    </lineage>
</organism>
<accession>A0A7Z0ELW4</accession>
<comment type="caution">
    <text evidence="2">The sequence shown here is derived from an EMBL/GenBank/DDBJ whole genome shotgun (WGS) entry which is preliminary data.</text>
</comment>
<protein>
    <submittedName>
        <fullName evidence="2">Uncharacterized protein</fullName>
    </submittedName>
</protein>
<feature type="compositionally biased region" description="Basic residues" evidence="1">
    <location>
        <begin position="172"/>
        <end position="183"/>
    </location>
</feature>
<name>A0A7Z0ELW4_9ACTN</name>
<dbReference type="Proteomes" id="UP000572051">
    <property type="component" value="Unassembled WGS sequence"/>
</dbReference>
<sequence>MAHFAHHSSTNECTRRYGGIDSADHLYAGKQVNRWLRAQGLSQRRLRFDGDFQRGGACHRVTLPATDEYPAITFEFTSHLGAGLERLLDDSETSPSTWLAKDNPPLVRRFIGEHGHALRFRMRTEGLDRVMDIGVVPSNRLPEWYPLSDFSLGPEGFAGPGLRTPPRDPRTQRKAAPARKPHPSVHAPPLVEQMMAGLRNSLDKRDRASAKHFATRLRPYLSTDDPGAVRHRTRIQELLTEATRLLGRSSVDSLIMMIPNKPVDPPSTSST</sequence>
<keyword evidence="3" id="KW-1185">Reference proteome</keyword>
<feature type="region of interest" description="Disordered" evidence="1">
    <location>
        <begin position="156"/>
        <end position="186"/>
    </location>
</feature>
<evidence type="ECO:0000256" key="1">
    <source>
        <dbReference type="SAM" id="MobiDB-lite"/>
    </source>
</evidence>
<dbReference type="EMBL" id="JACCFS010000001">
    <property type="protein sequence ID" value="NYJ33688.1"/>
    <property type="molecule type" value="Genomic_DNA"/>
</dbReference>